<evidence type="ECO:0000313" key="9">
    <source>
        <dbReference type="Proteomes" id="UP001214603"/>
    </source>
</evidence>
<sequence>MPSETSYWIVSAPVQEEKSAEQMYNDLSQRLVRDAAIESSDIGRLPFPPLKTGTLETLIALSEELPKTDAFFASVVTRIVDALRSLFNDDVQAMNEHLVVDDESVEEYLMHWRWNASKYRADRSLTDLIEMLSKEMQSIDNVMKQKLNNYNLTKGQLQQLERKKNGNLTVCSLADIVHKDDVVDASSDFLTTLLLVVPKTQKDAWLAQYERLTPMVVPRSSTQLAQDEEYALYNVTLFKKVEQQFVQKAREHKFQVREFTYDEAQLERERRELDEAGASEKELWTELVRLSRTYFADAYQALIHYRVLRTFIESVLRFGLPPNYFAAVVRPSARRLKQLLKSLNAEFAHLNEYLGKERQTSDAAPSHDTPGEYANLLEQEVFPFVLTEQPMIIV</sequence>
<evidence type="ECO:0000256" key="3">
    <source>
        <dbReference type="ARBA" id="ARBA00022781"/>
    </source>
</evidence>
<comment type="subunit">
    <text evidence="6">V-ATPase is a heteromultimeric enzyme composed of a peripheral catalytic V1 complex (components A to H) attached to an integral membrane V0 proton pore complex.</text>
</comment>
<dbReference type="GO" id="GO:0000221">
    <property type="term" value="C:vacuolar proton-transporting V-type ATPase, V1 domain"/>
    <property type="evidence" value="ECO:0007669"/>
    <property type="project" value="TreeGrafter"/>
</dbReference>
<comment type="function">
    <text evidence="5">Subunit of the V1 complex of vacuolar(H+)-ATPase (V-ATPase), a multisubunit enzyme composed of a peripheral complex (V1) that hydrolyzes ATP and a membrane integral complex (V0) that translocates protons. V-ATPase is responsible for acidifying and maintaining the pH of intracellular compartments. Subunit C is necessary for the assembly of the catalytic sector of the enzyme and is likely to have a specific function in its catalytic activity. Reversibly leaves the enzyme after glucose depletion, causing the catalytic subcomplex V1 to detach from the V0 section.</text>
</comment>
<protein>
    <recommendedName>
        <fullName evidence="6">V-type proton ATPase subunit C</fullName>
    </recommendedName>
</protein>
<keyword evidence="3 6" id="KW-0375">Hydrogen ion transport</keyword>
<dbReference type="SUPFAM" id="SSF118203">
    <property type="entry name" value="Vacuolar ATP synthase subunit C"/>
    <property type="match status" value="1"/>
</dbReference>
<keyword evidence="7" id="KW-0175">Coiled coil</keyword>
<name>A0AAF0IXV2_9BASI</name>
<proteinExistence type="inferred from homology"/>
<comment type="similarity">
    <text evidence="1 6">Belongs to the V-ATPase C subunit family.</text>
</comment>
<dbReference type="GO" id="GO:0046961">
    <property type="term" value="F:proton-transporting ATPase activity, rotational mechanism"/>
    <property type="evidence" value="ECO:0007669"/>
    <property type="project" value="InterPro"/>
</dbReference>
<keyword evidence="4 6" id="KW-0406">Ion transport</keyword>
<dbReference type="Pfam" id="PF03223">
    <property type="entry name" value="V-ATPase_C"/>
    <property type="match status" value="1"/>
</dbReference>
<dbReference type="CDD" id="cd14785">
    <property type="entry name" value="V-ATPase_C"/>
    <property type="match status" value="1"/>
</dbReference>
<dbReference type="PANTHER" id="PTHR10137:SF0">
    <property type="entry name" value="V-TYPE PROTON ATPASE SUBUNIT C"/>
    <property type="match status" value="1"/>
</dbReference>
<evidence type="ECO:0000313" key="8">
    <source>
        <dbReference type="EMBL" id="WFD04506.1"/>
    </source>
</evidence>
<dbReference type="FunFam" id="3.30.70.100:FF:000002">
    <property type="entry name" value="V-type proton ATPase subunit C"/>
    <property type="match status" value="1"/>
</dbReference>
<comment type="function">
    <text evidence="6">Subunit of the V1 complex of vacuolar(H+)-ATPase (V-ATPase), a multisubunit enzyme composed of a peripheral complex (V1) that hydrolyzes ATP and a membrane integral complex (V0) that translocates protons. V-ATPase is responsible for acidifying and maintaining the pH of intracellular compartments and in some cell types, is targeted to the plasma membrane, where it is responsible for acidifying the extracellular environment. Subunit C is necessary for the assembly of the catalytic sector of the enzyme and is likely to have a specific function in its catalytic activity.</text>
</comment>
<reference evidence="8" key="1">
    <citation type="submission" date="2023-03" db="EMBL/GenBank/DDBJ databases">
        <title>Mating type loci evolution in Malassezia.</title>
        <authorList>
            <person name="Coelho M.A."/>
        </authorList>
    </citation>
    <scope>NUCLEOTIDE SEQUENCE</scope>
    <source>
        <strain evidence="8">CBS 7876</strain>
    </source>
</reference>
<evidence type="ECO:0000256" key="1">
    <source>
        <dbReference type="ARBA" id="ARBA00006138"/>
    </source>
</evidence>
<dbReference type="Proteomes" id="UP001214603">
    <property type="component" value="Chromosome 9"/>
</dbReference>
<evidence type="ECO:0000256" key="2">
    <source>
        <dbReference type="ARBA" id="ARBA00022448"/>
    </source>
</evidence>
<dbReference type="Gene3D" id="3.30.70.1180">
    <property type="entry name" value="Vacuolar atp synthase subunit c, domain 1"/>
    <property type="match status" value="1"/>
</dbReference>
<dbReference type="EMBL" id="CP119942">
    <property type="protein sequence ID" value="WFD04506.1"/>
    <property type="molecule type" value="Genomic_DNA"/>
</dbReference>
<dbReference type="PANTHER" id="PTHR10137">
    <property type="entry name" value="V-TYPE PROTON ATPASE SUBUNIT C"/>
    <property type="match status" value="1"/>
</dbReference>
<keyword evidence="9" id="KW-1185">Reference proteome</keyword>
<evidence type="ECO:0000256" key="5">
    <source>
        <dbReference type="ARBA" id="ARBA00053565"/>
    </source>
</evidence>
<dbReference type="Gene3D" id="3.30.70.100">
    <property type="match status" value="1"/>
</dbReference>
<evidence type="ECO:0000256" key="6">
    <source>
        <dbReference type="RuleBase" id="RU364010"/>
    </source>
</evidence>
<gene>
    <name evidence="8" type="primary">VMA5</name>
    <name evidence="8" type="ORF">MOBT1_003216</name>
</gene>
<dbReference type="InterPro" id="IPR004907">
    <property type="entry name" value="ATPase_V1-cplx_csu"/>
</dbReference>
<organism evidence="8 9">
    <name type="scientific">Malassezia obtusa</name>
    <dbReference type="NCBI Taxonomy" id="76774"/>
    <lineage>
        <taxon>Eukaryota</taxon>
        <taxon>Fungi</taxon>
        <taxon>Dikarya</taxon>
        <taxon>Basidiomycota</taxon>
        <taxon>Ustilaginomycotina</taxon>
        <taxon>Malasseziomycetes</taxon>
        <taxon>Malasseziales</taxon>
        <taxon>Malasseziaceae</taxon>
        <taxon>Malassezia</taxon>
    </lineage>
</organism>
<accession>A0AAF0IXV2</accession>
<dbReference type="AlphaFoldDB" id="A0AAF0IXV2"/>
<dbReference type="InterPro" id="IPR036132">
    <property type="entry name" value="Vac_ATP_synth_c_sf"/>
</dbReference>
<feature type="coiled-coil region" evidence="7">
    <location>
        <begin position="129"/>
        <end position="163"/>
    </location>
</feature>
<evidence type="ECO:0000256" key="4">
    <source>
        <dbReference type="ARBA" id="ARBA00023065"/>
    </source>
</evidence>
<keyword evidence="2 6" id="KW-0813">Transport</keyword>
<evidence type="ECO:0000256" key="7">
    <source>
        <dbReference type="SAM" id="Coils"/>
    </source>
</evidence>
<dbReference type="Gene3D" id="1.20.1460.10">
    <property type="entry name" value="subunit c (vma5p) of the yeast v-atpase, domain 2"/>
    <property type="match status" value="1"/>
</dbReference>